<feature type="domain" description="Ty3 transposon capsid-like protein" evidence="2">
    <location>
        <begin position="118"/>
        <end position="283"/>
    </location>
</feature>
<gene>
    <name evidence="3" type="ORF">O181_062564</name>
</gene>
<organism evidence="3 4">
    <name type="scientific">Austropuccinia psidii MF-1</name>
    <dbReference type="NCBI Taxonomy" id="1389203"/>
    <lineage>
        <taxon>Eukaryota</taxon>
        <taxon>Fungi</taxon>
        <taxon>Dikarya</taxon>
        <taxon>Basidiomycota</taxon>
        <taxon>Pucciniomycotina</taxon>
        <taxon>Pucciniomycetes</taxon>
        <taxon>Pucciniales</taxon>
        <taxon>Sphaerophragmiaceae</taxon>
        <taxon>Austropuccinia</taxon>
    </lineage>
</organism>
<keyword evidence="4" id="KW-1185">Reference proteome</keyword>
<dbReference type="Pfam" id="PF19259">
    <property type="entry name" value="Ty3_capsid"/>
    <property type="match status" value="1"/>
</dbReference>
<sequence length="289" mass="32320">MEGAAPSRRGGGKSRRSRSSSGLLGGYPSISQGPRSRSGKAEDEEGKSKETEVAATLAGAPEASDAPNLAHSNQTLVSQAEPNFLKMMKQMTQFMGQLTQAIAPRDTSNAPDFKTPSIKAPDSFDGTKAYKLGGFIQSCQLIFHNDPGNFFSDRKKVLYSTSFLTGRAGKWIEPYLSNISNEEPSYLLNNWQLFETQLFTLFCDCNEIRKAEQELHNLRMKGSGQASLYITDFTSFMSRMGDWGQRAYIHVYRRLLESRMLDQLASHPGNFDSLQELMEITLELDTRYH</sequence>
<dbReference type="AlphaFoldDB" id="A0A9Q3I1P0"/>
<reference evidence="3" key="1">
    <citation type="submission" date="2021-03" db="EMBL/GenBank/DDBJ databases">
        <title>Draft genome sequence of rust myrtle Austropuccinia psidii MF-1, a brazilian biotype.</title>
        <authorList>
            <person name="Quecine M.C."/>
            <person name="Pachon D.M.R."/>
            <person name="Bonatelli M.L."/>
            <person name="Correr F.H."/>
            <person name="Franceschini L.M."/>
            <person name="Leite T.F."/>
            <person name="Margarido G.R.A."/>
            <person name="Almeida C.A."/>
            <person name="Ferrarezi J.A."/>
            <person name="Labate C.A."/>
        </authorList>
    </citation>
    <scope>NUCLEOTIDE SEQUENCE</scope>
    <source>
        <strain evidence="3">MF-1</strain>
    </source>
</reference>
<accession>A0A9Q3I1P0</accession>
<dbReference type="InterPro" id="IPR045358">
    <property type="entry name" value="Ty3_capsid"/>
</dbReference>
<evidence type="ECO:0000259" key="2">
    <source>
        <dbReference type="Pfam" id="PF19259"/>
    </source>
</evidence>
<feature type="region of interest" description="Disordered" evidence="1">
    <location>
        <begin position="1"/>
        <end position="53"/>
    </location>
</feature>
<dbReference type="EMBL" id="AVOT02029866">
    <property type="protein sequence ID" value="MBW0522849.1"/>
    <property type="molecule type" value="Genomic_DNA"/>
</dbReference>
<proteinExistence type="predicted"/>
<protein>
    <recommendedName>
        <fullName evidence="2">Ty3 transposon capsid-like protein domain-containing protein</fullName>
    </recommendedName>
</protein>
<evidence type="ECO:0000313" key="4">
    <source>
        <dbReference type="Proteomes" id="UP000765509"/>
    </source>
</evidence>
<evidence type="ECO:0000256" key="1">
    <source>
        <dbReference type="SAM" id="MobiDB-lite"/>
    </source>
</evidence>
<name>A0A9Q3I1P0_9BASI</name>
<evidence type="ECO:0000313" key="3">
    <source>
        <dbReference type="EMBL" id="MBW0522849.1"/>
    </source>
</evidence>
<comment type="caution">
    <text evidence="3">The sequence shown here is derived from an EMBL/GenBank/DDBJ whole genome shotgun (WGS) entry which is preliminary data.</text>
</comment>
<dbReference type="Proteomes" id="UP000765509">
    <property type="component" value="Unassembled WGS sequence"/>
</dbReference>